<comment type="catalytic activity">
    <reaction evidence="1">
        <text>ATP + protein L-histidine = ADP + protein N-phospho-L-histidine.</text>
        <dbReference type="EC" id="2.7.13.3"/>
    </reaction>
</comment>
<gene>
    <name evidence="13" type="ORF">Pla123a_45840</name>
</gene>
<keyword evidence="3 9" id="KW-0597">Phosphoprotein</keyword>
<evidence type="ECO:0000256" key="2">
    <source>
        <dbReference type="ARBA" id="ARBA00012438"/>
    </source>
</evidence>
<proteinExistence type="predicted"/>
<dbReference type="Gene3D" id="3.30.450.20">
    <property type="entry name" value="PAS domain"/>
    <property type="match status" value="1"/>
</dbReference>
<dbReference type="PANTHER" id="PTHR43065:SF46">
    <property type="entry name" value="C4-DICARBOXYLATE TRANSPORT SENSOR PROTEIN DCTB"/>
    <property type="match status" value="1"/>
</dbReference>
<feature type="domain" description="Response regulatory" evidence="11">
    <location>
        <begin position="400"/>
        <end position="515"/>
    </location>
</feature>
<reference evidence="13 14" key="1">
    <citation type="submission" date="2019-02" db="EMBL/GenBank/DDBJ databases">
        <title>Deep-cultivation of Planctomycetes and their phenomic and genomic characterization uncovers novel biology.</title>
        <authorList>
            <person name="Wiegand S."/>
            <person name="Jogler M."/>
            <person name="Boedeker C."/>
            <person name="Pinto D."/>
            <person name="Vollmers J."/>
            <person name="Rivas-Marin E."/>
            <person name="Kohn T."/>
            <person name="Peeters S.H."/>
            <person name="Heuer A."/>
            <person name="Rast P."/>
            <person name="Oberbeckmann S."/>
            <person name="Bunk B."/>
            <person name="Jeske O."/>
            <person name="Meyerdierks A."/>
            <person name="Storesund J.E."/>
            <person name="Kallscheuer N."/>
            <person name="Luecker S."/>
            <person name="Lage O.M."/>
            <person name="Pohl T."/>
            <person name="Merkel B.J."/>
            <person name="Hornburger P."/>
            <person name="Mueller R.-W."/>
            <person name="Bruemmer F."/>
            <person name="Labrenz M."/>
            <person name="Spormann A.M."/>
            <person name="Op Den Camp H."/>
            <person name="Overmann J."/>
            <person name="Amann R."/>
            <person name="Jetten M.S.M."/>
            <person name="Mascher T."/>
            <person name="Medema M.H."/>
            <person name="Devos D.P."/>
            <person name="Kaster A.-K."/>
            <person name="Ovreas L."/>
            <person name="Rohde M."/>
            <person name="Galperin M.Y."/>
            <person name="Jogler C."/>
        </authorList>
    </citation>
    <scope>NUCLEOTIDE SEQUENCE [LARGE SCALE GENOMIC DNA]</scope>
    <source>
        <strain evidence="13 14">Pla123a</strain>
    </source>
</reference>
<dbReference type="AlphaFoldDB" id="A0A5C5XVG3"/>
<dbReference type="PROSITE" id="PS50110">
    <property type="entry name" value="RESPONSE_REGULATORY"/>
    <property type="match status" value="1"/>
</dbReference>
<dbReference type="SMART" id="SM00448">
    <property type="entry name" value="REC"/>
    <property type="match status" value="1"/>
</dbReference>
<dbReference type="SUPFAM" id="SSF55785">
    <property type="entry name" value="PYP-like sensor domain (PAS domain)"/>
    <property type="match status" value="1"/>
</dbReference>
<dbReference type="RefSeq" id="WP_146591299.1">
    <property type="nucleotide sequence ID" value="NZ_SJPO01000014.1"/>
</dbReference>
<accession>A0A5C5XVG3</accession>
<dbReference type="GO" id="GO:0000155">
    <property type="term" value="F:phosphorelay sensor kinase activity"/>
    <property type="evidence" value="ECO:0007669"/>
    <property type="project" value="InterPro"/>
</dbReference>
<dbReference type="Gene3D" id="3.30.565.10">
    <property type="entry name" value="Histidine kinase-like ATPase, C-terminal domain"/>
    <property type="match status" value="1"/>
</dbReference>
<evidence type="ECO:0000259" key="10">
    <source>
        <dbReference type="PROSITE" id="PS50109"/>
    </source>
</evidence>
<dbReference type="PANTHER" id="PTHR43065">
    <property type="entry name" value="SENSOR HISTIDINE KINASE"/>
    <property type="match status" value="1"/>
</dbReference>
<keyword evidence="14" id="KW-1185">Reference proteome</keyword>
<dbReference type="SUPFAM" id="SSF47384">
    <property type="entry name" value="Homodimeric domain of signal transducing histidine kinase"/>
    <property type="match status" value="1"/>
</dbReference>
<dbReference type="InterPro" id="IPR035965">
    <property type="entry name" value="PAS-like_dom_sf"/>
</dbReference>
<evidence type="ECO:0000259" key="11">
    <source>
        <dbReference type="PROSITE" id="PS50110"/>
    </source>
</evidence>
<dbReference type="Pfam" id="PF02518">
    <property type="entry name" value="HATPase_c"/>
    <property type="match status" value="1"/>
</dbReference>
<keyword evidence="7" id="KW-0067">ATP-binding</keyword>
<dbReference type="InterPro" id="IPR003594">
    <property type="entry name" value="HATPase_dom"/>
</dbReference>
<dbReference type="Gene3D" id="1.10.287.130">
    <property type="match status" value="1"/>
</dbReference>
<evidence type="ECO:0000256" key="3">
    <source>
        <dbReference type="ARBA" id="ARBA00022553"/>
    </source>
</evidence>
<dbReference type="SUPFAM" id="SSF55874">
    <property type="entry name" value="ATPase domain of HSP90 chaperone/DNA topoisomerase II/histidine kinase"/>
    <property type="match status" value="1"/>
</dbReference>
<dbReference type="InterPro" id="IPR001789">
    <property type="entry name" value="Sig_transdc_resp-reg_receiver"/>
</dbReference>
<evidence type="ECO:0000256" key="6">
    <source>
        <dbReference type="ARBA" id="ARBA00022777"/>
    </source>
</evidence>
<feature type="domain" description="PAC" evidence="12">
    <location>
        <begin position="89"/>
        <end position="141"/>
    </location>
</feature>
<evidence type="ECO:0000259" key="12">
    <source>
        <dbReference type="PROSITE" id="PS50113"/>
    </source>
</evidence>
<dbReference type="GO" id="GO:0005524">
    <property type="term" value="F:ATP binding"/>
    <property type="evidence" value="ECO:0007669"/>
    <property type="project" value="UniProtKB-KW"/>
</dbReference>
<dbReference type="InterPro" id="IPR000700">
    <property type="entry name" value="PAS-assoc_C"/>
</dbReference>
<keyword evidence="6" id="KW-0418">Kinase</keyword>
<evidence type="ECO:0000256" key="8">
    <source>
        <dbReference type="ARBA" id="ARBA00023012"/>
    </source>
</evidence>
<dbReference type="PRINTS" id="PR00344">
    <property type="entry name" value="BCTRLSENSOR"/>
</dbReference>
<dbReference type="EC" id="2.7.13.3" evidence="2"/>
<dbReference type="Pfam" id="PF08447">
    <property type="entry name" value="PAS_3"/>
    <property type="match status" value="1"/>
</dbReference>
<keyword evidence="5" id="KW-0547">Nucleotide-binding</keyword>
<dbReference type="InterPro" id="IPR000014">
    <property type="entry name" value="PAS"/>
</dbReference>
<dbReference type="PROSITE" id="PS50113">
    <property type="entry name" value="PAC"/>
    <property type="match status" value="1"/>
</dbReference>
<dbReference type="InterPro" id="IPR003661">
    <property type="entry name" value="HisK_dim/P_dom"/>
</dbReference>
<dbReference type="Proteomes" id="UP000318478">
    <property type="component" value="Unassembled WGS sequence"/>
</dbReference>
<evidence type="ECO:0000256" key="7">
    <source>
        <dbReference type="ARBA" id="ARBA00022840"/>
    </source>
</evidence>
<keyword evidence="8" id="KW-0902">Two-component regulatory system</keyword>
<feature type="modified residue" description="4-aspartylphosphate" evidence="9">
    <location>
        <position position="451"/>
    </location>
</feature>
<dbReference type="InterPro" id="IPR011006">
    <property type="entry name" value="CheY-like_superfamily"/>
</dbReference>
<dbReference type="OrthoDB" id="5287556at2"/>
<dbReference type="InterPro" id="IPR004358">
    <property type="entry name" value="Sig_transdc_His_kin-like_C"/>
</dbReference>
<evidence type="ECO:0000256" key="1">
    <source>
        <dbReference type="ARBA" id="ARBA00000085"/>
    </source>
</evidence>
<evidence type="ECO:0000313" key="13">
    <source>
        <dbReference type="EMBL" id="TWT66884.1"/>
    </source>
</evidence>
<evidence type="ECO:0000256" key="9">
    <source>
        <dbReference type="PROSITE-ProRule" id="PRU00169"/>
    </source>
</evidence>
<protein>
    <recommendedName>
        <fullName evidence="2">histidine kinase</fullName>
        <ecNumber evidence="2">2.7.13.3</ecNumber>
    </recommendedName>
</protein>
<dbReference type="InterPro" id="IPR036890">
    <property type="entry name" value="HATPase_C_sf"/>
</dbReference>
<dbReference type="Pfam" id="PF00072">
    <property type="entry name" value="Response_reg"/>
    <property type="match status" value="1"/>
</dbReference>
<evidence type="ECO:0000256" key="4">
    <source>
        <dbReference type="ARBA" id="ARBA00022679"/>
    </source>
</evidence>
<evidence type="ECO:0000313" key="14">
    <source>
        <dbReference type="Proteomes" id="UP000318478"/>
    </source>
</evidence>
<name>A0A5C5XVG3_9BACT</name>
<evidence type="ECO:0000256" key="5">
    <source>
        <dbReference type="ARBA" id="ARBA00022741"/>
    </source>
</evidence>
<comment type="caution">
    <text evidence="13">The sequence shown here is derived from an EMBL/GenBank/DDBJ whole genome shotgun (WGS) entry which is preliminary data.</text>
</comment>
<dbReference type="InterPro" id="IPR013655">
    <property type="entry name" value="PAS_fold_3"/>
</dbReference>
<dbReference type="CDD" id="cd17546">
    <property type="entry name" value="REC_hyHK_CKI1_RcsC-like"/>
    <property type="match status" value="1"/>
</dbReference>
<dbReference type="SUPFAM" id="SSF52172">
    <property type="entry name" value="CheY-like"/>
    <property type="match status" value="1"/>
</dbReference>
<dbReference type="CDD" id="cd00130">
    <property type="entry name" value="PAS"/>
    <property type="match status" value="1"/>
</dbReference>
<dbReference type="SMART" id="SM00387">
    <property type="entry name" value="HATPase_c"/>
    <property type="match status" value="1"/>
</dbReference>
<dbReference type="Gene3D" id="3.40.50.2300">
    <property type="match status" value="1"/>
</dbReference>
<organism evidence="13 14">
    <name type="scientific">Posidoniimonas polymericola</name>
    <dbReference type="NCBI Taxonomy" id="2528002"/>
    <lineage>
        <taxon>Bacteria</taxon>
        <taxon>Pseudomonadati</taxon>
        <taxon>Planctomycetota</taxon>
        <taxon>Planctomycetia</taxon>
        <taxon>Pirellulales</taxon>
        <taxon>Lacipirellulaceae</taxon>
        <taxon>Posidoniimonas</taxon>
    </lineage>
</organism>
<dbReference type="InterPro" id="IPR005467">
    <property type="entry name" value="His_kinase_dom"/>
</dbReference>
<feature type="domain" description="Histidine kinase" evidence="10">
    <location>
        <begin position="161"/>
        <end position="384"/>
    </location>
</feature>
<sequence length="530" mass="58161">MQEPTNNPSFRRASVQSAPWERALMGSNDGLWEWRPNGETWASPQFWRLLDFPEDGAGAPQDFTTLIHPSDYPRSMETMRACCVDCKPFDLQFRMQSSIGEFRWFRAHALVYKDASDKPFSLSGSIKDITDFKLSAEANRERERRLFRRQRMDALDCLASGISHEFNNLLQAIRGYISFAAGSLDPELEAFDDLCKATEAVDRAALLTRRLLDFAGAEEQPEHLIDLHETVLGLVDLVRPIIGGDLSFRSDLCEQTLMVRGDETSLRQSLLNLCINARDAMPSGGELLVRTELFELSAEHGASIGELKPGPYARIVVSDTGSGIPEHHRDKVFQPFYTTKEIGKGTGLGLPSVLGTVEGYGGHIELQTQVNVGTTFAIYLPVERGALGSTEPPPTANGGSVLYVEDDPVARGVGRRMLEASGFAVTVADSGIIALELLRSRGETFDAVVLDISLPGLTGPQVLREARSFLPELPCVMCSGHVLRSHRGMDGLDIDAVLLKPFDAYQISQAIHASLSPAGRVTELSSQAVR</sequence>
<dbReference type="InterPro" id="IPR036097">
    <property type="entry name" value="HisK_dim/P_sf"/>
</dbReference>
<dbReference type="EMBL" id="SJPO01000014">
    <property type="protein sequence ID" value="TWT66884.1"/>
    <property type="molecule type" value="Genomic_DNA"/>
</dbReference>
<dbReference type="PROSITE" id="PS50109">
    <property type="entry name" value="HIS_KIN"/>
    <property type="match status" value="1"/>
</dbReference>
<keyword evidence="4" id="KW-0808">Transferase</keyword>
<dbReference type="CDD" id="cd00082">
    <property type="entry name" value="HisKA"/>
    <property type="match status" value="1"/>
</dbReference>